<proteinExistence type="predicted"/>
<dbReference type="InterPro" id="IPR050266">
    <property type="entry name" value="AB_hydrolase_sf"/>
</dbReference>
<evidence type="ECO:0000259" key="1">
    <source>
        <dbReference type="Pfam" id="PF12697"/>
    </source>
</evidence>
<dbReference type="InterPro" id="IPR029058">
    <property type="entry name" value="AB_hydrolase_fold"/>
</dbReference>
<organism evidence="2 3">
    <name type="scientific">Schaalia naturae</name>
    <dbReference type="NCBI Taxonomy" id="635203"/>
    <lineage>
        <taxon>Bacteria</taxon>
        <taxon>Bacillati</taxon>
        <taxon>Actinomycetota</taxon>
        <taxon>Actinomycetes</taxon>
        <taxon>Actinomycetales</taxon>
        <taxon>Actinomycetaceae</taxon>
        <taxon>Schaalia</taxon>
    </lineage>
</organism>
<dbReference type="RefSeq" id="WP_380972533.1">
    <property type="nucleotide sequence ID" value="NZ_JBHTEF010000001.1"/>
</dbReference>
<dbReference type="PANTHER" id="PTHR43798:SF33">
    <property type="entry name" value="HYDROLASE, PUTATIVE (AFU_ORTHOLOGUE AFUA_2G14860)-RELATED"/>
    <property type="match status" value="1"/>
</dbReference>
<dbReference type="PRINTS" id="PR00111">
    <property type="entry name" value="ABHYDROLASE"/>
</dbReference>
<dbReference type="InterPro" id="IPR000073">
    <property type="entry name" value="AB_hydrolase_1"/>
</dbReference>
<accession>A0ABW2SLU6</accession>
<gene>
    <name evidence="2" type="ORF">ACFQWG_04515</name>
</gene>
<feature type="domain" description="AB hydrolase-1" evidence="1">
    <location>
        <begin position="20"/>
        <end position="257"/>
    </location>
</feature>
<evidence type="ECO:0000313" key="3">
    <source>
        <dbReference type="Proteomes" id="UP001596527"/>
    </source>
</evidence>
<dbReference type="Pfam" id="PF12697">
    <property type="entry name" value="Abhydrolase_6"/>
    <property type="match status" value="1"/>
</dbReference>
<reference evidence="3" key="1">
    <citation type="journal article" date="2019" name="Int. J. Syst. Evol. Microbiol.">
        <title>The Global Catalogue of Microorganisms (GCM) 10K type strain sequencing project: providing services to taxonomists for standard genome sequencing and annotation.</title>
        <authorList>
            <consortium name="The Broad Institute Genomics Platform"/>
            <consortium name="The Broad Institute Genome Sequencing Center for Infectious Disease"/>
            <person name="Wu L."/>
            <person name="Ma J."/>
        </authorList>
    </citation>
    <scope>NUCLEOTIDE SEQUENCE [LARGE SCALE GENOMIC DNA]</scope>
    <source>
        <strain evidence="3">CCUG 56698</strain>
    </source>
</reference>
<sequence length="268" mass="27977">MTAEQALRLTVDGPGDAPALVLGHSLGSSHIMWDDVVPLLAPHLRVIRYDLPGHGGSPVLRGEGPLTMRLLTGALMRALDAAGVGAFHLGGLSLGGLTALALAEAEPERVLTLSVMSSGPVNLPPEAWWDKAARVRREGTASLAEATMDRWFSPAFSRGAGGTWVRRIREEFLGCDDEGYAQCCEVLAGADARPGLAALAMPTLLVAAEDDAGFDWAAADGLAARLRAGACPDVQVVRVPGARHMSAVEQPERIARALLARTGAGPLS</sequence>
<dbReference type="PANTHER" id="PTHR43798">
    <property type="entry name" value="MONOACYLGLYCEROL LIPASE"/>
    <property type="match status" value="1"/>
</dbReference>
<comment type="caution">
    <text evidence="2">The sequence shown here is derived from an EMBL/GenBank/DDBJ whole genome shotgun (WGS) entry which is preliminary data.</text>
</comment>
<keyword evidence="3" id="KW-1185">Reference proteome</keyword>
<dbReference type="Gene3D" id="3.40.50.1820">
    <property type="entry name" value="alpha/beta hydrolase"/>
    <property type="match status" value="1"/>
</dbReference>
<dbReference type="Proteomes" id="UP001596527">
    <property type="component" value="Unassembled WGS sequence"/>
</dbReference>
<protein>
    <submittedName>
        <fullName evidence="2">Alpha/beta fold hydrolase</fullName>
    </submittedName>
</protein>
<dbReference type="EMBL" id="JBHTEF010000001">
    <property type="protein sequence ID" value="MFC7580481.1"/>
    <property type="molecule type" value="Genomic_DNA"/>
</dbReference>
<evidence type="ECO:0000313" key="2">
    <source>
        <dbReference type="EMBL" id="MFC7580481.1"/>
    </source>
</evidence>
<name>A0ABW2SLU6_9ACTO</name>
<dbReference type="GO" id="GO:0016787">
    <property type="term" value="F:hydrolase activity"/>
    <property type="evidence" value="ECO:0007669"/>
    <property type="project" value="UniProtKB-KW"/>
</dbReference>
<dbReference type="SUPFAM" id="SSF53474">
    <property type="entry name" value="alpha/beta-Hydrolases"/>
    <property type="match status" value="1"/>
</dbReference>
<keyword evidence="2" id="KW-0378">Hydrolase</keyword>